<dbReference type="Proteomes" id="UP001153334">
    <property type="component" value="Unassembled WGS sequence"/>
</dbReference>
<gene>
    <name evidence="1" type="ORF">ONZ43_g1978</name>
</gene>
<name>A0ACC2J2K4_9PEZI</name>
<keyword evidence="2" id="KW-1185">Reference proteome</keyword>
<organism evidence="1 2">
    <name type="scientific">Nemania bipapillata</name>
    <dbReference type="NCBI Taxonomy" id="110536"/>
    <lineage>
        <taxon>Eukaryota</taxon>
        <taxon>Fungi</taxon>
        <taxon>Dikarya</taxon>
        <taxon>Ascomycota</taxon>
        <taxon>Pezizomycotina</taxon>
        <taxon>Sordariomycetes</taxon>
        <taxon>Xylariomycetidae</taxon>
        <taxon>Xylariales</taxon>
        <taxon>Xylariaceae</taxon>
        <taxon>Nemania</taxon>
    </lineage>
</organism>
<evidence type="ECO:0000313" key="2">
    <source>
        <dbReference type="Proteomes" id="UP001153334"/>
    </source>
</evidence>
<accession>A0ACC2J2K4</accession>
<protein>
    <submittedName>
        <fullName evidence="1">Uncharacterized protein</fullName>
    </submittedName>
</protein>
<dbReference type="EMBL" id="JAPESX010000379">
    <property type="protein sequence ID" value="KAJ8121613.1"/>
    <property type="molecule type" value="Genomic_DNA"/>
</dbReference>
<evidence type="ECO:0000313" key="1">
    <source>
        <dbReference type="EMBL" id="KAJ8121613.1"/>
    </source>
</evidence>
<reference evidence="1" key="1">
    <citation type="submission" date="2022-11" db="EMBL/GenBank/DDBJ databases">
        <title>Genome Sequence of Nemania bipapillata.</title>
        <authorList>
            <person name="Buettner E."/>
        </authorList>
    </citation>
    <scope>NUCLEOTIDE SEQUENCE</scope>
    <source>
        <strain evidence="1">CP14</strain>
    </source>
</reference>
<sequence>MGVTSGSPSAGDATFKTTNGSLTVRPYYIGDSQTVSSYFRRIEPNVVFGTLDAGVPNRKRNDALPSYDVPVSGVSSPGTDGPTFLDVLWDQAPFATHDAFVKAVTSTADQFVTAGVYSAKERDAIVAKAGLAEKELAPN</sequence>
<comment type="caution">
    <text evidence="1">The sequence shown here is derived from an EMBL/GenBank/DDBJ whole genome shotgun (WGS) entry which is preliminary data.</text>
</comment>
<proteinExistence type="predicted"/>